<organism evidence="3 4">
    <name type="scientific">Achromobacter seleniivolatilans</name>
    <dbReference type="NCBI Taxonomy" id="3047478"/>
    <lineage>
        <taxon>Bacteria</taxon>
        <taxon>Pseudomonadati</taxon>
        <taxon>Pseudomonadota</taxon>
        <taxon>Betaproteobacteria</taxon>
        <taxon>Burkholderiales</taxon>
        <taxon>Alcaligenaceae</taxon>
        <taxon>Achromobacter</taxon>
    </lineage>
</organism>
<sequence length="964" mass="104203">MTSRVFHITRIALALAALGASLSAQAQSGHLYCLDEGNYLSYPEADDIAGRNPFANGCIRDLADDRAAVLLPSALEHINRVPVDASLRRHAWGFLDQNGRLAIRPIFESVRNFHHGLAAVQWKGKWGYIDKKGRMAVAPRFDEAQDYVEAGLAVVVQDGQPLLIDRLGKPVGEPLDASIQSLTLNDGLPARATVQYKAEYRSATGERRFAVAGVTLFQPYTQGLIIATNADGKYGVLDRDWKWLIEPTYEDIQVERKGGLAVAQGRDGAVLISHQGAVIGADQQYDNINPIGRVFWSARLARDGFAVLDAAGALVVKMSGQEARSSELFNDTIVYATDKTRMALVPGQAAPITLGRSLRPSQNDEGFIMFSDGETPNAGLLTPTGVWLHGDTAPAWLANSGQMEVRQGKLWIMKPEGGLLNVVDTDGRALLKPETVEAAQTMQLNPLPLNVPGGPLAVLAQGHCQCGPSGAALLLADGSLVSDASWTELTPLEEGADQGQYNDAESNASRPDPLKPDQLRFAAETPDGMQLLDARGKPMDLPLQQHIGKFHYGYAQIYAKGVSRMIDRNGKTYDLPDVFEAQVVAPGVVRFLKAAAEDEPWGLYDFVAGKQLAAPAFRGISDFHDGQAVATLGPDREGVIDLQGNWIVPPKHYAVQGINDKLWKVLQAGKQEDDYSRPAAVFNDKGRALTAFLPRLQVAEDSDGSIKAGTDTNRWIISPDGNDALDMQDARYVRMGDWMQIDRPPRQGYLNSQGKWQIEASVANGSLFQGVPARALSTDGTVTRVIDAQGKAVATLPAGSWSWGLGSNTLQKHYSVRGKTMTDYTDLTGKTRLTVAGFASAYSEGRAVVELSSNSMRAADDKGALIGPAFDALGTMSNGLAPASVGRDYGYVDRNGKFAIAAEFKAVTPFLNQRAVASSTEDSRIITPDGTRLAYVELVCGIRTLYGASGQRLWPVNMPKRCMR</sequence>
<evidence type="ECO:0000256" key="2">
    <source>
        <dbReference type="SAM" id="SignalP"/>
    </source>
</evidence>
<dbReference type="PANTHER" id="PTHR37841:SF1">
    <property type="entry name" value="DUF3298 DOMAIN-CONTAINING PROTEIN"/>
    <property type="match status" value="1"/>
</dbReference>
<protein>
    <submittedName>
        <fullName evidence="3">WG repeat-containing protein</fullName>
    </submittedName>
</protein>
<keyword evidence="4" id="KW-1185">Reference proteome</keyword>
<accession>A0ABY9LYR1</accession>
<dbReference type="PANTHER" id="PTHR37841">
    <property type="entry name" value="GLR2918 PROTEIN"/>
    <property type="match status" value="1"/>
</dbReference>
<feature type="chain" id="PRO_5046212468" evidence="2">
    <location>
        <begin position="27"/>
        <end position="964"/>
    </location>
</feature>
<evidence type="ECO:0000313" key="3">
    <source>
        <dbReference type="EMBL" id="WMD19911.1"/>
    </source>
</evidence>
<feature type="compositionally biased region" description="Polar residues" evidence="1">
    <location>
        <begin position="499"/>
        <end position="509"/>
    </location>
</feature>
<reference evidence="3 4" key="1">
    <citation type="submission" date="2023-08" db="EMBL/GenBank/DDBJ databases">
        <title>Achromobacter seleniivolatilans sp. nov., isolated from seleniferous soil.</title>
        <authorList>
            <person name="Zhang S."/>
            <person name="Li K."/>
            <person name="Peng J."/>
            <person name="Zhao Q."/>
            <person name="Wang H."/>
            <person name="Guo Y."/>
        </authorList>
    </citation>
    <scope>NUCLEOTIDE SEQUENCE [LARGE SCALE GENOMIC DNA]</scope>
    <source>
        <strain evidence="3 4">R39</strain>
    </source>
</reference>
<feature type="region of interest" description="Disordered" evidence="1">
    <location>
        <begin position="493"/>
        <end position="515"/>
    </location>
</feature>
<gene>
    <name evidence="3" type="ORF">RAS12_25375</name>
</gene>
<feature type="signal peptide" evidence="2">
    <location>
        <begin position="1"/>
        <end position="26"/>
    </location>
</feature>
<dbReference type="Pfam" id="PF14903">
    <property type="entry name" value="WG_beta_rep"/>
    <property type="match status" value="3"/>
</dbReference>
<name>A0ABY9LYR1_9BURK</name>
<dbReference type="RefSeq" id="WP_306942582.1">
    <property type="nucleotide sequence ID" value="NZ_CP132976.1"/>
</dbReference>
<dbReference type="EMBL" id="CP132976">
    <property type="protein sequence ID" value="WMD19911.1"/>
    <property type="molecule type" value="Genomic_DNA"/>
</dbReference>
<dbReference type="InterPro" id="IPR032774">
    <property type="entry name" value="WG_beta_rep"/>
</dbReference>
<proteinExistence type="predicted"/>
<evidence type="ECO:0000313" key="4">
    <source>
        <dbReference type="Proteomes" id="UP001234798"/>
    </source>
</evidence>
<dbReference type="SUPFAM" id="SSF69360">
    <property type="entry name" value="Cell wall binding repeat"/>
    <property type="match status" value="1"/>
</dbReference>
<keyword evidence="2" id="KW-0732">Signal</keyword>
<evidence type="ECO:0000256" key="1">
    <source>
        <dbReference type="SAM" id="MobiDB-lite"/>
    </source>
</evidence>
<dbReference type="Proteomes" id="UP001234798">
    <property type="component" value="Chromosome"/>
</dbReference>